<dbReference type="NCBIfam" id="TIGR04485">
    <property type="entry name" value="thiosulf_SoxX"/>
    <property type="match status" value="1"/>
</dbReference>
<organism evidence="7 10">
    <name type="scientific">Teichococcus wenyumeiae</name>
    <dbReference type="NCBI Taxonomy" id="2478470"/>
    <lineage>
        <taxon>Bacteria</taxon>
        <taxon>Pseudomonadati</taxon>
        <taxon>Pseudomonadota</taxon>
        <taxon>Alphaproteobacteria</taxon>
        <taxon>Acetobacterales</taxon>
        <taxon>Roseomonadaceae</taxon>
        <taxon>Roseomonas</taxon>
    </lineage>
</organism>
<evidence type="ECO:0000313" key="9">
    <source>
        <dbReference type="Proteomes" id="UP000274097"/>
    </source>
</evidence>
<dbReference type="InterPro" id="IPR009056">
    <property type="entry name" value="Cyt_c-like_dom"/>
</dbReference>
<dbReference type="EMBL" id="RAQU01000021">
    <property type="protein sequence ID" value="RKK05182.1"/>
    <property type="molecule type" value="Genomic_DNA"/>
</dbReference>
<feature type="domain" description="Cytochrome c" evidence="6">
    <location>
        <begin position="40"/>
        <end position="144"/>
    </location>
</feature>
<evidence type="ECO:0000256" key="1">
    <source>
        <dbReference type="ARBA" id="ARBA00022617"/>
    </source>
</evidence>
<evidence type="ECO:0000256" key="4">
    <source>
        <dbReference type="PROSITE-ProRule" id="PRU00433"/>
    </source>
</evidence>
<dbReference type="AlphaFoldDB" id="A0A3A9JF40"/>
<evidence type="ECO:0000313" key="10">
    <source>
        <dbReference type="Proteomes" id="UP000278036"/>
    </source>
</evidence>
<evidence type="ECO:0000256" key="3">
    <source>
        <dbReference type="ARBA" id="ARBA00023004"/>
    </source>
</evidence>
<dbReference type="InterPro" id="IPR036909">
    <property type="entry name" value="Cyt_c-like_dom_sf"/>
</dbReference>
<feature type="signal peptide" evidence="5">
    <location>
        <begin position="1"/>
        <end position="19"/>
    </location>
</feature>
<proteinExistence type="predicted"/>
<dbReference type="EMBL" id="RFLX01000025">
    <property type="protein sequence ID" value="RMI17567.1"/>
    <property type="molecule type" value="Genomic_DNA"/>
</dbReference>
<keyword evidence="3 4" id="KW-0408">Iron</keyword>
<dbReference type="SUPFAM" id="SSF46626">
    <property type="entry name" value="Cytochrome c"/>
    <property type="match status" value="1"/>
</dbReference>
<evidence type="ECO:0000313" key="8">
    <source>
        <dbReference type="EMBL" id="RMI17567.1"/>
    </source>
</evidence>
<sequence>MQGTAPMLALFLLAMPAAGQVASFAVTEDAIEVPLDGLRGDRARGEVVVRNRETANCLICHSIPGTAERFMGEVGPPLAGVGSRLNPGQIRLRVVDPTLWNPQAIMPAYHRTEGLLRVDPRYRGRPVLTAQEVEDVVAYLSALEAPER</sequence>
<dbReference type="GO" id="GO:0009055">
    <property type="term" value="F:electron transfer activity"/>
    <property type="evidence" value="ECO:0007669"/>
    <property type="project" value="InterPro"/>
</dbReference>
<name>A0A3A9JF40_9PROT</name>
<dbReference type="GO" id="GO:0046872">
    <property type="term" value="F:metal ion binding"/>
    <property type="evidence" value="ECO:0007669"/>
    <property type="project" value="UniProtKB-KW"/>
</dbReference>
<dbReference type="PROSITE" id="PS51007">
    <property type="entry name" value="CYTC"/>
    <property type="match status" value="1"/>
</dbReference>
<reference evidence="7 10" key="1">
    <citation type="submission" date="2018-09" db="EMBL/GenBank/DDBJ databases">
        <title>Roseomonas sp. nov., isolated from feces of Tibetan antelopes in the Qinghai-Tibet plateau, China.</title>
        <authorList>
            <person name="Tian Z."/>
        </authorList>
    </citation>
    <scope>NUCLEOTIDE SEQUENCE [LARGE SCALE GENOMIC DNA]</scope>
    <source>
        <strain evidence="8 9">Z23</strain>
        <strain evidence="7 10">Z24</strain>
    </source>
</reference>
<keyword evidence="2 4" id="KW-0479">Metal-binding</keyword>
<comment type="caution">
    <text evidence="7">The sequence shown here is derived from an EMBL/GenBank/DDBJ whole genome shotgun (WGS) entry which is preliminary data.</text>
</comment>
<dbReference type="Proteomes" id="UP000278036">
    <property type="component" value="Unassembled WGS sequence"/>
</dbReference>
<keyword evidence="9" id="KW-1185">Reference proteome</keyword>
<feature type="chain" id="PRO_5017197483" evidence="5">
    <location>
        <begin position="20"/>
        <end position="148"/>
    </location>
</feature>
<dbReference type="InterPro" id="IPR030999">
    <property type="entry name" value="Thiosulf_SoxX"/>
</dbReference>
<keyword evidence="1 4" id="KW-0349">Heme</keyword>
<dbReference type="GO" id="GO:0020037">
    <property type="term" value="F:heme binding"/>
    <property type="evidence" value="ECO:0007669"/>
    <property type="project" value="InterPro"/>
</dbReference>
<evidence type="ECO:0000313" key="7">
    <source>
        <dbReference type="EMBL" id="RKK05182.1"/>
    </source>
</evidence>
<gene>
    <name evidence="7" type="primary">soxX</name>
    <name evidence="7" type="ORF">D6Z83_05400</name>
    <name evidence="8" type="ORF">EBE87_21825</name>
</gene>
<evidence type="ECO:0000256" key="5">
    <source>
        <dbReference type="SAM" id="SignalP"/>
    </source>
</evidence>
<evidence type="ECO:0000259" key="6">
    <source>
        <dbReference type="PROSITE" id="PS51007"/>
    </source>
</evidence>
<dbReference type="InParanoid" id="A0A3A9JF40"/>
<evidence type="ECO:0000256" key="2">
    <source>
        <dbReference type="ARBA" id="ARBA00022723"/>
    </source>
</evidence>
<dbReference type="Pfam" id="PF00034">
    <property type="entry name" value="Cytochrom_C"/>
    <property type="match status" value="1"/>
</dbReference>
<keyword evidence="5" id="KW-0732">Signal</keyword>
<dbReference type="Proteomes" id="UP000274097">
    <property type="component" value="Unassembled WGS sequence"/>
</dbReference>
<accession>A0A3A9JF40</accession>
<dbReference type="Gene3D" id="1.10.760.10">
    <property type="entry name" value="Cytochrome c-like domain"/>
    <property type="match status" value="1"/>
</dbReference>
<protein>
    <submittedName>
        <fullName evidence="7">Sulfur oxidation c-type cytochrome SoxX</fullName>
    </submittedName>
</protein>